<dbReference type="AlphaFoldDB" id="A0A6J4JP95"/>
<feature type="compositionally biased region" description="Low complexity" evidence="2">
    <location>
        <begin position="157"/>
        <end position="170"/>
    </location>
</feature>
<dbReference type="EMBL" id="CADCTO010000507">
    <property type="protein sequence ID" value="CAA9283778.1"/>
    <property type="molecule type" value="Genomic_DNA"/>
</dbReference>
<name>A0A6J4JP95_9BACT</name>
<keyword evidence="3" id="KW-0472">Membrane</keyword>
<accession>A0A6J4JP95</accession>
<feature type="domain" description="DUF1559" evidence="4">
    <location>
        <begin position="38"/>
        <end position="103"/>
    </location>
</feature>
<proteinExistence type="predicted"/>
<dbReference type="InterPro" id="IPR011453">
    <property type="entry name" value="DUF1559"/>
</dbReference>
<keyword evidence="1" id="KW-0488">Methylation</keyword>
<dbReference type="Pfam" id="PF07963">
    <property type="entry name" value="N_methyl"/>
    <property type="match status" value="1"/>
</dbReference>
<evidence type="ECO:0000259" key="4">
    <source>
        <dbReference type="Pfam" id="PF07596"/>
    </source>
</evidence>
<gene>
    <name evidence="5" type="ORF">AVDCRST_MAG63-3760</name>
</gene>
<dbReference type="GO" id="GO:0015628">
    <property type="term" value="P:protein secretion by the type II secretion system"/>
    <property type="evidence" value="ECO:0007669"/>
    <property type="project" value="InterPro"/>
</dbReference>
<organism evidence="5">
    <name type="scientific">uncultured Armatimonadetes bacterium</name>
    <dbReference type="NCBI Taxonomy" id="157466"/>
    <lineage>
        <taxon>Bacteria</taxon>
        <taxon>Bacillati</taxon>
        <taxon>Armatimonadota</taxon>
        <taxon>environmental samples</taxon>
    </lineage>
</organism>
<dbReference type="PRINTS" id="PR00813">
    <property type="entry name" value="BCTERIALGSPG"/>
</dbReference>
<dbReference type="InterPro" id="IPR012902">
    <property type="entry name" value="N_methyl_site"/>
</dbReference>
<keyword evidence="3" id="KW-0812">Transmembrane</keyword>
<evidence type="ECO:0000313" key="5">
    <source>
        <dbReference type="EMBL" id="CAA9283778.1"/>
    </source>
</evidence>
<dbReference type="Pfam" id="PF07596">
    <property type="entry name" value="SBP_bac_10"/>
    <property type="match status" value="1"/>
</dbReference>
<feature type="region of interest" description="Disordered" evidence="2">
    <location>
        <begin position="151"/>
        <end position="170"/>
    </location>
</feature>
<dbReference type="GO" id="GO:0015627">
    <property type="term" value="C:type II protein secretion system complex"/>
    <property type="evidence" value="ECO:0007669"/>
    <property type="project" value="InterPro"/>
</dbReference>
<dbReference type="Gene3D" id="3.30.700.10">
    <property type="entry name" value="Glycoprotein, Type 4 Pilin"/>
    <property type="match status" value="1"/>
</dbReference>
<dbReference type="InterPro" id="IPR000983">
    <property type="entry name" value="Bac_GSPG_pilin"/>
</dbReference>
<dbReference type="NCBIfam" id="TIGR02532">
    <property type="entry name" value="IV_pilin_GFxxxE"/>
    <property type="match status" value="1"/>
</dbReference>
<sequence>MRAGVNPDKAGAFTLIELLVVIAIISVLAAILFPISAQARGKARQASCLSNMRQLGIGLDMYATDHDERLFFFGHDANHSRADPAAPLGARRDNRWWSQVLPYTRNTGALIVCPDDGGRVPHASGDGRDGRPLVPRSYVANRAAESLTLAQVENPRRASTLSSSTATRSG</sequence>
<reference evidence="5" key="1">
    <citation type="submission" date="2020-02" db="EMBL/GenBank/DDBJ databases">
        <authorList>
            <person name="Meier V. D."/>
        </authorList>
    </citation>
    <scope>NUCLEOTIDE SEQUENCE</scope>
    <source>
        <strain evidence="5">AVDCRST_MAG63</strain>
    </source>
</reference>
<protein>
    <recommendedName>
        <fullName evidence="4">DUF1559 domain-containing protein</fullName>
    </recommendedName>
</protein>
<evidence type="ECO:0000256" key="1">
    <source>
        <dbReference type="ARBA" id="ARBA00022481"/>
    </source>
</evidence>
<evidence type="ECO:0000256" key="2">
    <source>
        <dbReference type="SAM" id="MobiDB-lite"/>
    </source>
</evidence>
<dbReference type="PANTHER" id="PTHR30093">
    <property type="entry name" value="GENERAL SECRETION PATHWAY PROTEIN G"/>
    <property type="match status" value="1"/>
</dbReference>
<evidence type="ECO:0000256" key="3">
    <source>
        <dbReference type="SAM" id="Phobius"/>
    </source>
</evidence>
<feature type="transmembrane region" description="Helical" evidence="3">
    <location>
        <begin position="12"/>
        <end position="35"/>
    </location>
</feature>
<keyword evidence="3" id="KW-1133">Transmembrane helix</keyword>
<dbReference type="InterPro" id="IPR045584">
    <property type="entry name" value="Pilin-like"/>
</dbReference>
<dbReference type="SUPFAM" id="SSF54523">
    <property type="entry name" value="Pili subunits"/>
    <property type="match status" value="1"/>
</dbReference>
<dbReference type="PANTHER" id="PTHR30093:SF2">
    <property type="entry name" value="TYPE II SECRETION SYSTEM PROTEIN H"/>
    <property type="match status" value="1"/>
</dbReference>